<keyword evidence="4" id="KW-1185">Reference proteome</keyword>
<name>A0A167TLB8_CORFA</name>
<dbReference type="RefSeq" id="XP_018703388.1">
    <property type="nucleotide sequence ID" value="XM_018849361.1"/>
</dbReference>
<evidence type="ECO:0000256" key="2">
    <source>
        <dbReference type="SAM" id="Phobius"/>
    </source>
</evidence>
<feature type="transmembrane region" description="Helical" evidence="2">
    <location>
        <begin position="154"/>
        <end position="179"/>
    </location>
</feature>
<dbReference type="GeneID" id="30022048"/>
<sequence length="607" mass="66106">MTIERPPASPSTSPSSPASPKHICTGTTRIDTGETVAYTYERFDRRRQLQKLLLRSLARWLITVVLCASIYGVLISYSSHEALAQRRRLEFNTFVIALTIALGLNIASSLKANAVELQWWLLSLHHYGPREADLILSSGHFTVMLQLGWTTRRMLIWVFVTLFVTLNIGSQVALALLGITYNINPADKFAITKPGLVSIADLSDIQGTKVLATSAKHQNLTEDINSRRYAANMFGQIGLGFSETTVDKIPRPGALYTSDALSIYSSFSLPSLPDDSDSDNTPEAEAENYGNSYSYTYVFFETNVLNDSYAGIVASNRTVTVNASCDSYKVVAGGNGMSTNITVHFDDGDGQVYPPVANGGSQIMYLHDPAAEANDTWSQVSAFEPSADSQAWFYVCQVNLGNVTNGVVPAHYMGANFSRYVPPAIALQGYGSSTDGLTANASTNYQFQSYPSQTYFGRAARGRGVRMAALVSRYAINALASCALANANVDARGMTPLRAIQLEVTRWRYVHVIVGLTVGVQLLVHLAAVLVANRVQVREQRSLATASLIRPLLVGVDDRARVASGRQIAKMIGENVTVRYEPVGAGYDLCIYRDGELKGLARSAIDR</sequence>
<evidence type="ECO:0000256" key="1">
    <source>
        <dbReference type="SAM" id="MobiDB-lite"/>
    </source>
</evidence>
<feature type="transmembrane region" description="Helical" evidence="2">
    <location>
        <begin position="57"/>
        <end position="77"/>
    </location>
</feature>
<dbReference type="AlphaFoldDB" id="A0A167TLB8"/>
<keyword evidence="2" id="KW-0812">Transmembrane</keyword>
<feature type="transmembrane region" description="Helical" evidence="2">
    <location>
        <begin position="89"/>
        <end position="110"/>
    </location>
</feature>
<keyword evidence="2" id="KW-1133">Transmembrane helix</keyword>
<feature type="region of interest" description="Disordered" evidence="1">
    <location>
        <begin position="1"/>
        <end position="24"/>
    </location>
</feature>
<evidence type="ECO:0000313" key="3">
    <source>
        <dbReference type="EMBL" id="OAA60717.1"/>
    </source>
</evidence>
<evidence type="ECO:0000313" key="4">
    <source>
        <dbReference type="Proteomes" id="UP000076744"/>
    </source>
</evidence>
<dbReference type="OrthoDB" id="3596604at2759"/>
<organism evidence="3 4">
    <name type="scientific">Cordyceps fumosorosea (strain ARSEF 2679)</name>
    <name type="common">Isaria fumosorosea</name>
    <dbReference type="NCBI Taxonomy" id="1081104"/>
    <lineage>
        <taxon>Eukaryota</taxon>
        <taxon>Fungi</taxon>
        <taxon>Dikarya</taxon>
        <taxon>Ascomycota</taxon>
        <taxon>Pezizomycotina</taxon>
        <taxon>Sordariomycetes</taxon>
        <taxon>Hypocreomycetidae</taxon>
        <taxon>Hypocreales</taxon>
        <taxon>Cordycipitaceae</taxon>
        <taxon>Cordyceps</taxon>
    </lineage>
</organism>
<feature type="transmembrane region" description="Helical" evidence="2">
    <location>
        <begin position="509"/>
        <end position="532"/>
    </location>
</feature>
<reference evidence="3 4" key="1">
    <citation type="journal article" date="2016" name="Genome Biol. Evol.">
        <title>Divergent and convergent evolution of fungal pathogenicity.</title>
        <authorList>
            <person name="Shang Y."/>
            <person name="Xiao G."/>
            <person name="Zheng P."/>
            <person name="Cen K."/>
            <person name="Zhan S."/>
            <person name="Wang C."/>
        </authorList>
    </citation>
    <scope>NUCLEOTIDE SEQUENCE [LARGE SCALE GENOMIC DNA]</scope>
    <source>
        <strain evidence="3 4">ARSEF 2679</strain>
    </source>
</reference>
<keyword evidence="2" id="KW-0472">Membrane</keyword>
<gene>
    <name evidence="3" type="ORF">ISF_05756</name>
</gene>
<dbReference type="Proteomes" id="UP000076744">
    <property type="component" value="Unassembled WGS sequence"/>
</dbReference>
<accession>A0A167TLB8</accession>
<proteinExistence type="predicted"/>
<feature type="compositionally biased region" description="Low complexity" evidence="1">
    <location>
        <begin position="10"/>
        <end position="20"/>
    </location>
</feature>
<dbReference type="EMBL" id="AZHB01000014">
    <property type="protein sequence ID" value="OAA60717.1"/>
    <property type="molecule type" value="Genomic_DNA"/>
</dbReference>
<protein>
    <submittedName>
        <fullName evidence="3">Uncharacterized protein</fullName>
    </submittedName>
</protein>
<comment type="caution">
    <text evidence="3">The sequence shown here is derived from an EMBL/GenBank/DDBJ whole genome shotgun (WGS) entry which is preliminary data.</text>
</comment>